<dbReference type="EMBL" id="SNXS01000002">
    <property type="protein sequence ID" value="TDP72816.1"/>
    <property type="molecule type" value="Genomic_DNA"/>
</dbReference>
<reference evidence="2 3" key="1">
    <citation type="submission" date="2019-03" db="EMBL/GenBank/DDBJ databases">
        <title>Genomic Encyclopedia of Type Strains, Phase IV (KMG-IV): sequencing the most valuable type-strain genomes for metagenomic binning, comparative biology and taxonomic classification.</title>
        <authorList>
            <person name="Goeker M."/>
        </authorList>
    </citation>
    <scope>NUCLEOTIDE SEQUENCE [LARGE SCALE GENOMIC DNA]</scope>
    <source>
        <strain evidence="2 3">DSM 16998</strain>
    </source>
</reference>
<proteinExistence type="predicted"/>
<evidence type="ECO:0000313" key="3">
    <source>
        <dbReference type="Proteomes" id="UP000295361"/>
    </source>
</evidence>
<evidence type="ECO:0000313" key="2">
    <source>
        <dbReference type="EMBL" id="TDP72816.1"/>
    </source>
</evidence>
<dbReference type="Proteomes" id="UP000295361">
    <property type="component" value="Unassembled WGS sequence"/>
</dbReference>
<protein>
    <submittedName>
        <fullName evidence="2">Uncharacterized protein</fullName>
    </submittedName>
</protein>
<dbReference type="InParanoid" id="A0A4R6QP76"/>
<accession>A0A4R6QP76</accession>
<sequence length="402" mass="43555">MHRFGSDQDQPANVPMTPPRFAQIGEGPIAKGSGPSDFLCSSCGNLLVAGYEPRKLVAVGIECGRCHAISTTEPWPDGEPMPLGLITLGTAGRFCISAPLDLADATISCDQEIARIRGVNGIRDDARTGTQLGLDWLQSVERQMRELCRGFDDCLATTQRAMNAGNHRFLDHPPAWALLTLQKGLTAGGLNLHGDHGIAVNFLQVVEHLISRWQHHPHFRGISYALIHEFPHAVAQFIACTYLADLGNPIGFNDAKLHRGQSPDMFINFGPTTQIGIEVKAPADLQWPRPMPDLARLERIIIKQLKRAAEQLSVDVGGIVVLGASVASPLLRTALEPLLIDLGRRKKVPSHIAGIGCVCTNPSATFAPRSAREFSLSSSADAFAVLNPRFPYPQVLTLSRQG</sequence>
<keyword evidence="3" id="KW-1185">Reference proteome</keyword>
<feature type="region of interest" description="Disordered" evidence="1">
    <location>
        <begin position="1"/>
        <end position="27"/>
    </location>
</feature>
<dbReference type="AlphaFoldDB" id="A0A4R6QP76"/>
<evidence type="ECO:0000256" key="1">
    <source>
        <dbReference type="SAM" id="MobiDB-lite"/>
    </source>
</evidence>
<gene>
    <name evidence="2" type="ORF">DES47_102561</name>
</gene>
<comment type="caution">
    <text evidence="2">The sequence shown here is derived from an EMBL/GenBank/DDBJ whole genome shotgun (WGS) entry which is preliminary data.</text>
</comment>
<organism evidence="2 3">
    <name type="scientific">Roseateles toxinivorans</name>
    <dbReference type="NCBI Taxonomy" id="270368"/>
    <lineage>
        <taxon>Bacteria</taxon>
        <taxon>Pseudomonadati</taxon>
        <taxon>Pseudomonadota</taxon>
        <taxon>Betaproteobacteria</taxon>
        <taxon>Burkholderiales</taxon>
        <taxon>Sphaerotilaceae</taxon>
        <taxon>Roseateles</taxon>
    </lineage>
</organism>
<name>A0A4R6QP76_9BURK</name>